<comment type="caution">
    <text evidence="1">The sequence shown here is derived from an EMBL/GenBank/DDBJ whole genome shotgun (WGS) entry which is preliminary data.</text>
</comment>
<accession>A0A8H6YKP7</accession>
<dbReference type="CDD" id="cd02440">
    <property type="entry name" value="AdoMet_MTases"/>
    <property type="match status" value="1"/>
</dbReference>
<organism evidence="1 2">
    <name type="scientific">Mycena venus</name>
    <dbReference type="NCBI Taxonomy" id="2733690"/>
    <lineage>
        <taxon>Eukaryota</taxon>
        <taxon>Fungi</taxon>
        <taxon>Dikarya</taxon>
        <taxon>Basidiomycota</taxon>
        <taxon>Agaricomycotina</taxon>
        <taxon>Agaricomycetes</taxon>
        <taxon>Agaricomycetidae</taxon>
        <taxon>Agaricales</taxon>
        <taxon>Marasmiineae</taxon>
        <taxon>Mycenaceae</taxon>
        <taxon>Mycena</taxon>
    </lineage>
</organism>
<evidence type="ECO:0000313" key="1">
    <source>
        <dbReference type="EMBL" id="KAF7361658.1"/>
    </source>
</evidence>
<dbReference type="Gene3D" id="3.40.50.150">
    <property type="entry name" value="Vaccinia Virus protein VP39"/>
    <property type="match status" value="1"/>
</dbReference>
<dbReference type="GO" id="GO:0032259">
    <property type="term" value="P:methylation"/>
    <property type="evidence" value="ECO:0007669"/>
    <property type="project" value="UniProtKB-KW"/>
</dbReference>
<dbReference type="PANTHER" id="PTHR43591">
    <property type="entry name" value="METHYLTRANSFERASE"/>
    <property type="match status" value="1"/>
</dbReference>
<dbReference type="Proteomes" id="UP000620124">
    <property type="component" value="Unassembled WGS sequence"/>
</dbReference>
<dbReference type="AlphaFoldDB" id="A0A8H6YKP7"/>
<dbReference type="GO" id="GO:0008168">
    <property type="term" value="F:methyltransferase activity"/>
    <property type="evidence" value="ECO:0007669"/>
    <property type="project" value="UniProtKB-KW"/>
</dbReference>
<proteinExistence type="predicted"/>
<keyword evidence="2" id="KW-1185">Reference proteome</keyword>
<reference evidence="1" key="1">
    <citation type="submission" date="2020-05" db="EMBL/GenBank/DDBJ databases">
        <title>Mycena genomes resolve the evolution of fungal bioluminescence.</title>
        <authorList>
            <person name="Tsai I.J."/>
        </authorList>
    </citation>
    <scope>NUCLEOTIDE SEQUENCE</scope>
    <source>
        <strain evidence="1">CCC161011</strain>
    </source>
</reference>
<dbReference type="Pfam" id="PF13489">
    <property type="entry name" value="Methyltransf_23"/>
    <property type="match status" value="1"/>
</dbReference>
<keyword evidence="1" id="KW-0489">Methyltransferase</keyword>
<dbReference type="EMBL" id="JACAZI010000004">
    <property type="protein sequence ID" value="KAF7361658.1"/>
    <property type="molecule type" value="Genomic_DNA"/>
</dbReference>
<dbReference type="PANTHER" id="PTHR43591:SF24">
    <property type="entry name" value="2-METHOXY-6-POLYPRENYL-1,4-BENZOQUINOL METHYLASE, MITOCHONDRIAL"/>
    <property type="match status" value="1"/>
</dbReference>
<dbReference type="OrthoDB" id="506498at2759"/>
<dbReference type="SUPFAM" id="SSF53335">
    <property type="entry name" value="S-adenosyl-L-methionine-dependent methyltransferases"/>
    <property type="match status" value="1"/>
</dbReference>
<gene>
    <name evidence="1" type="ORF">MVEN_00509200</name>
</gene>
<dbReference type="InterPro" id="IPR029063">
    <property type="entry name" value="SAM-dependent_MTases_sf"/>
</dbReference>
<sequence length="268" mass="29483">MASAQGEYVLGVSEAEWDRLDAQSNGMDNFLDNKLCPEDIGQPRKILEIGAGSGAWAIRAAKQYPDAEVLAVDMNPLPARPLPPNLQYQQVNVLEPFPFAAGSFDVVHTRLVLCHLPDGLETLSRIIDLVAPGGWLLVDEIDWSEEFSGLDRAPGIKGGLTALVMGMKAAKGSPHFGKTIQAYLESSSQLSEAHVREVDVPLNPIPEEPRLAELSQTMKDALTRAFVVAPARNETESELRIAFLDEVARDGNWHYSCQLYFSWSKKRA</sequence>
<name>A0A8H6YKP7_9AGAR</name>
<evidence type="ECO:0000313" key="2">
    <source>
        <dbReference type="Proteomes" id="UP000620124"/>
    </source>
</evidence>
<keyword evidence="1" id="KW-0808">Transferase</keyword>
<protein>
    <submittedName>
        <fullName evidence="1">Methyltransferase str2</fullName>
    </submittedName>
</protein>